<dbReference type="Pfam" id="PF09898">
    <property type="entry name" value="DUF2125"/>
    <property type="match status" value="1"/>
</dbReference>
<evidence type="ECO:0000313" key="3">
    <source>
        <dbReference type="Proteomes" id="UP000628017"/>
    </source>
</evidence>
<feature type="chain" id="PRO_5037041760" description="DUF2125 domain-containing protein" evidence="1">
    <location>
        <begin position="25"/>
        <end position="480"/>
    </location>
</feature>
<sequence>MPFSFKNFSTTLLLSTALCSPVLAQELAQEVVAEYFDELRASGMTVSPGQETVSGSTVEWRDIMIGLPEDEGSYTLEFMRAEELGGGKVSLSYPPEVKISIDPKGEKPKADVVVRTEGITHIVSGEKSARNHDITASRIAVETSTFEPPFSMEMAANDVVVNQVSTGADTPHYEGSLKAANLELRYDLDDGKTKMSSTGSYDDLSATFDMDAVNEASLDELFAGSRNLSVSYQMGKMTGSTDITAPQSAMVIDTKASSADGSFSVKDGIFDLGGTAQDVAYNVQLKDIPLPPFSAQIKEATTQVKLPLKKVDAPLPARIQMGFDGLELSDTVWGMFDPTGSLPREAARLNIDLSAQIKWLVEALSAAEAKSVPVEVDSVKINDVTLSIAGAALNGSGEAKLNNATFPPMPVGEVNMDLRGGVGLLDKLVALGMVPQQQGQMIKMMSGMFTVPGGNGTDHLVSKIEMNADGSILANGQRVK</sequence>
<accession>A0A916QXN3</accession>
<evidence type="ECO:0000256" key="1">
    <source>
        <dbReference type="SAM" id="SignalP"/>
    </source>
</evidence>
<gene>
    <name evidence="2" type="ORF">GCM10011498_18080</name>
</gene>
<dbReference type="InterPro" id="IPR018666">
    <property type="entry name" value="DUF2125"/>
</dbReference>
<name>A0A916QXN3_9RHOB</name>
<keyword evidence="3" id="KW-1185">Reference proteome</keyword>
<dbReference type="RefSeq" id="WP_188673642.1">
    <property type="nucleotide sequence ID" value="NZ_BMKA01000002.1"/>
</dbReference>
<keyword evidence="1" id="KW-0732">Signal</keyword>
<reference evidence="2" key="1">
    <citation type="journal article" date="2014" name="Int. J. Syst. Evol. Microbiol.">
        <title>Complete genome sequence of Corynebacterium casei LMG S-19264T (=DSM 44701T), isolated from a smear-ripened cheese.</title>
        <authorList>
            <consortium name="US DOE Joint Genome Institute (JGI-PGF)"/>
            <person name="Walter F."/>
            <person name="Albersmeier A."/>
            <person name="Kalinowski J."/>
            <person name="Ruckert C."/>
        </authorList>
    </citation>
    <scope>NUCLEOTIDE SEQUENCE</scope>
    <source>
        <strain evidence="2">CGMCC 1.15880</strain>
    </source>
</reference>
<comment type="caution">
    <text evidence="2">The sequence shown here is derived from an EMBL/GenBank/DDBJ whole genome shotgun (WGS) entry which is preliminary data.</text>
</comment>
<feature type="signal peptide" evidence="1">
    <location>
        <begin position="1"/>
        <end position="24"/>
    </location>
</feature>
<dbReference type="AlphaFoldDB" id="A0A916QXN3"/>
<organism evidence="2 3">
    <name type="scientific">Neptunicoccus cionae</name>
    <dbReference type="NCBI Taxonomy" id="2035344"/>
    <lineage>
        <taxon>Bacteria</taxon>
        <taxon>Pseudomonadati</taxon>
        <taxon>Pseudomonadota</taxon>
        <taxon>Alphaproteobacteria</taxon>
        <taxon>Rhodobacterales</taxon>
        <taxon>Paracoccaceae</taxon>
        <taxon>Neptunicoccus</taxon>
    </lineage>
</organism>
<protein>
    <recommendedName>
        <fullName evidence="4">DUF2125 domain-containing protein</fullName>
    </recommendedName>
</protein>
<proteinExistence type="predicted"/>
<evidence type="ECO:0000313" key="2">
    <source>
        <dbReference type="EMBL" id="GGA17848.1"/>
    </source>
</evidence>
<dbReference type="EMBL" id="BMKA01000002">
    <property type="protein sequence ID" value="GGA17848.1"/>
    <property type="molecule type" value="Genomic_DNA"/>
</dbReference>
<reference evidence="2" key="2">
    <citation type="submission" date="2020-09" db="EMBL/GenBank/DDBJ databases">
        <authorList>
            <person name="Sun Q."/>
            <person name="Zhou Y."/>
        </authorList>
    </citation>
    <scope>NUCLEOTIDE SEQUENCE</scope>
    <source>
        <strain evidence="2">CGMCC 1.15880</strain>
    </source>
</reference>
<evidence type="ECO:0008006" key="4">
    <source>
        <dbReference type="Google" id="ProtNLM"/>
    </source>
</evidence>
<dbReference type="Proteomes" id="UP000628017">
    <property type="component" value="Unassembled WGS sequence"/>
</dbReference>